<gene>
    <name evidence="1" type="ORF">A2Y62_00940</name>
</gene>
<dbReference type="PANTHER" id="PTHR42754:SF1">
    <property type="entry name" value="LIPOPROTEIN"/>
    <property type="match status" value="1"/>
</dbReference>
<dbReference type="AlphaFoldDB" id="A0A1F5VVT7"/>
<dbReference type="STRING" id="1817863.A2Y62_00940"/>
<dbReference type="Proteomes" id="UP000178943">
    <property type="component" value="Unassembled WGS sequence"/>
</dbReference>
<comment type="caution">
    <text evidence="1">The sequence shown here is derived from an EMBL/GenBank/DDBJ whole genome shotgun (WGS) entry which is preliminary data.</text>
</comment>
<reference evidence="1 2" key="1">
    <citation type="journal article" date="2016" name="Nat. Commun.">
        <title>Thousands of microbial genomes shed light on interconnected biogeochemical processes in an aquifer system.</title>
        <authorList>
            <person name="Anantharaman K."/>
            <person name="Brown C.T."/>
            <person name="Hug L.A."/>
            <person name="Sharon I."/>
            <person name="Castelle C.J."/>
            <person name="Probst A.J."/>
            <person name="Thomas B.C."/>
            <person name="Singh A."/>
            <person name="Wilkins M.J."/>
            <person name="Karaoz U."/>
            <person name="Brodie E.L."/>
            <person name="Williams K.H."/>
            <person name="Hubbard S.S."/>
            <person name="Banfield J.F."/>
        </authorList>
    </citation>
    <scope>NUCLEOTIDE SEQUENCE [LARGE SCALE GENOMIC DNA]</scope>
</reference>
<dbReference type="EMBL" id="MFGW01000056">
    <property type="protein sequence ID" value="OGF67387.1"/>
    <property type="molecule type" value="Genomic_DNA"/>
</dbReference>
<evidence type="ECO:0008006" key="3">
    <source>
        <dbReference type="Google" id="ProtNLM"/>
    </source>
</evidence>
<dbReference type="PANTHER" id="PTHR42754">
    <property type="entry name" value="ENDOGLUCANASE"/>
    <property type="match status" value="1"/>
</dbReference>
<protein>
    <recommendedName>
        <fullName evidence="3">Fibronectin type-III domain-containing protein</fullName>
    </recommendedName>
</protein>
<evidence type="ECO:0000313" key="2">
    <source>
        <dbReference type="Proteomes" id="UP000178943"/>
    </source>
</evidence>
<organism evidence="1 2">
    <name type="scientific">Candidatus Fischerbacteria bacterium RBG_13_37_8</name>
    <dbReference type="NCBI Taxonomy" id="1817863"/>
    <lineage>
        <taxon>Bacteria</taxon>
        <taxon>Candidatus Fischeribacteriota</taxon>
    </lineage>
</organism>
<evidence type="ECO:0000313" key="1">
    <source>
        <dbReference type="EMBL" id="OGF67387.1"/>
    </source>
</evidence>
<proteinExistence type="predicted"/>
<sequence>MIKGVLNSILVLIYFCIFSMNGFSSTWEGIYGGSGNELGYDIIRAWDGGYVVVGMSSSFNGIYYDLWLLRLGEDGIIQWQNRYDSVFNEGAYSIAKTSDGGYAIVGFVDVLSSLDDYWIVKLSGNFQIQWQKAMGKKGSERAYSVISTSDGGFIAVGYTDTYGIGITDIWVTKFNVIGQFLSYKTYGGSGNDIGHSVIETSEGGYLVAGATESAGYGMFDIILLKLDTEYNIEWQKTYGSIGEEWAYSIIATEDGGYVLCGYGADDNISQRDTLVIKVNSVGIVEWARNYYTEYDETAYKIIERESGGYLVTGYISEAGNEDDILLISLDPSGNVEWQKRYGGFWYDRAMSIVEENNGSNYMLVGFSGSYGSGGYDVWVMKLDGNGEVGGDCIASVSTNLMIRDADIIATDSTMAVEIPLLDSSFTQVAPILTNVNSDVCLNAGGAGAVPDNDNYAGNPLAIEKGGANLLLSWDVPGGTCVTDDYSIYRGSLPFSNYDHMLLLCSTLGQTNATIVADTDSYYYLVVAQYQDTEGSYGLDSNDIQRPAAQSQCFPQQISNCN</sequence>
<accession>A0A1F5VVT7</accession>
<name>A0A1F5VVT7_9BACT</name>